<dbReference type="Proteomes" id="UP000762676">
    <property type="component" value="Unassembled WGS sequence"/>
</dbReference>
<evidence type="ECO:0000313" key="1">
    <source>
        <dbReference type="EMBL" id="GFR69993.1"/>
    </source>
</evidence>
<protein>
    <submittedName>
        <fullName evidence="1">Uncharacterized protein</fullName>
    </submittedName>
</protein>
<keyword evidence="2" id="KW-1185">Reference proteome</keyword>
<comment type="caution">
    <text evidence="1">The sequence shown here is derived from an EMBL/GenBank/DDBJ whole genome shotgun (WGS) entry which is preliminary data.</text>
</comment>
<organism evidence="1 2">
    <name type="scientific">Elysia marginata</name>
    <dbReference type="NCBI Taxonomy" id="1093978"/>
    <lineage>
        <taxon>Eukaryota</taxon>
        <taxon>Metazoa</taxon>
        <taxon>Spiralia</taxon>
        <taxon>Lophotrochozoa</taxon>
        <taxon>Mollusca</taxon>
        <taxon>Gastropoda</taxon>
        <taxon>Heterobranchia</taxon>
        <taxon>Euthyneura</taxon>
        <taxon>Panpulmonata</taxon>
        <taxon>Sacoglossa</taxon>
        <taxon>Placobranchoidea</taxon>
        <taxon>Plakobranchidae</taxon>
        <taxon>Elysia</taxon>
    </lineage>
</organism>
<gene>
    <name evidence="1" type="ORF">ElyMa_005643900</name>
</gene>
<dbReference type="EMBL" id="BMAT01011289">
    <property type="protein sequence ID" value="GFR69993.1"/>
    <property type="molecule type" value="Genomic_DNA"/>
</dbReference>
<sequence length="111" mass="12547">MSAEASVTSGLNRGMRIERTYGKALETRQGHANLAYIGKSNRSFRSKQRHAHSAYIRKKNIRSFRSKQRHAQIYGKASVASGLNRGMRIQQTYGKASEASGLNRVMRFEQT</sequence>
<dbReference type="AlphaFoldDB" id="A0AAV4FBE0"/>
<name>A0AAV4FBE0_9GAST</name>
<proteinExistence type="predicted"/>
<evidence type="ECO:0000313" key="2">
    <source>
        <dbReference type="Proteomes" id="UP000762676"/>
    </source>
</evidence>
<accession>A0AAV4FBE0</accession>
<reference evidence="1 2" key="1">
    <citation type="journal article" date="2021" name="Elife">
        <title>Chloroplast acquisition without the gene transfer in kleptoplastic sea slugs, Plakobranchus ocellatus.</title>
        <authorList>
            <person name="Maeda T."/>
            <person name="Takahashi S."/>
            <person name="Yoshida T."/>
            <person name="Shimamura S."/>
            <person name="Takaki Y."/>
            <person name="Nagai Y."/>
            <person name="Toyoda A."/>
            <person name="Suzuki Y."/>
            <person name="Arimoto A."/>
            <person name="Ishii H."/>
            <person name="Satoh N."/>
            <person name="Nishiyama T."/>
            <person name="Hasebe M."/>
            <person name="Maruyama T."/>
            <person name="Minagawa J."/>
            <person name="Obokata J."/>
            <person name="Shigenobu S."/>
        </authorList>
    </citation>
    <scope>NUCLEOTIDE SEQUENCE [LARGE SCALE GENOMIC DNA]</scope>
</reference>